<feature type="signal peptide" evidence="1">
    <location>
        <begin position="1"/>
        <end position="19"/>
    </location>
</feature>
<evidence type="ECO:0000256" key="1">
    <source>
        <dbReference type="SAM" id="SignalP"/>
    </source>
</evidence>
<organism evidence="3 4">
    <name type="scientific">Gramella jeungdoensis</name>
    <dbReference type="NCBI Taxonomy" id="708091"/>
    <lineage>
        <taxon>Bacteria</taxon>
        <taxon>Pseudomonadati</taxon>
        <taxon>Bacteroidota</taxon>
        <taxon>Flavobacteriia</taxon>
        <taxon>Flavobacteriales</taxon>
        <taxon>Flavobacteriaceae</taxon>
        <taxon>Christiangramia</taxon>
    </lineage>
</organism>
<dbReference type="EMBL" id="SNQI01000002">
    <property type="protein sequence ID" value="TEW74911.1"/>
    <property type="molecule type" value="Genomic_DNA"/>
</dbReference>
<keyword evidence="4" id="KW-1185">Reference proteome</keyword>
<dbReference type="InterPro" id="IPR025665">
    <property type="entry name" value="Beta-barrel_OMP_2"/>
</dbReference>
<reference evidence="3 4" key="1">
    <citation type="journal article" date="2011" name="J. Microbiol.">
        <title>Gramella jeungdoensis sp. nov., isolated from a solar saltern in Korea.</title>
        <authorList>
            <person name="Joung Y."/>
            <person name="Kim H."/>
            <person name="Jang T."/>
            <person name="Ahn T.S."/>
            <person name="Joh K."/>
        </authorList>
    </citation>
    <scope>NUCLEOTIDE SEQUENCE [LARGE SCALE GENOMIC DNA]</scope>
    <source>
        <strain evidence="3 4">KCTC 23123</strain>
    </source>
</reference>
<proteinExistence type="predicted"/>
<dbReference type="RefSeq" id="WP_134247281.1">
    <property type="nucleotide sequence ID" value="NZ_SNQI01000002.1"/>
</dbReference>
<gene>
    <name evidence="3" type="ORF">E2488_05125</name>
</gene>
<dbReference type="Proteomes" id="UP000298517">
    <property type="component" value="Unassembled WGS sequence"/>
</dbReference>
<name>A0A4Y8ASP7_9FLAO</name>
<comment type="caution">
    <text evidence="3">The sequence shown here is derived from an EMBL/GenBank/DDBJ whole genome shotgun (WGS) entry which is preliminary data.</text>
</comment>
<keyword evidence="1" id="KW-0732">Signal</keyword>
<evidence type="ECO:0000259" key="2">
    <source>
        <dbReference type="Pfam" id="PF13568"/>
    </source>
</evidence>
<accession>A0A4Y8ASP7</accession>
<evidence type="ECO:0000313" key="4">
    <source>
        <dbReference type="Proteomes" id="UP000298517"/>
    </source>
</evidence>
<dbReference type="AlphaFoldDB" id="A0A4Y8ASP7"/>
<feature type="chain" id="PRO_5021361001" evidence="1">
    <location>
        <begin position="20"/>
        <end position="226"/>
    </location>
</feature>
<sequence>MKNVFSIFCLIFSISILQAQVNNDSINIDASYLEDQLYLTLTYNSLIDKPKELAQNGFSGGIATGFIKDIPLNRKGTFGLALGLGYQYNAYIQNLKISKEGNKNICVIADDYKSNWLKLHAIDVPFEIRWRNSTLNKYKFWRIYTGIKASYIFSSKSKFSDINETILINNISEIKKVQFGIIFSAGYSTWNLYVYYGLNPIFDNVDLNADQLDFKDIRIGLKFYIM</sequence>
<dbReference type="Pfam" id="PF13568">
    <property type="entry name" value="OMP_b-brl_2"/>
    <property type="match status" value="1"/>
</dbReference>
<feature type="domain" description="Outer membrane protein beta-barrel" evidence="2">
    <location>
        <begin position="18"/>
        <end position="203"/>
    </location>
</feature>
<evidence type="ECO:0000313" key="3">
    <source>
        <dbReference type="EMBL" id="TEW74911.1"/>
    </source>
</evidence>
<protein>
    <submittedName>
        <fullName evidence="3">PorT family protein</fullName>
    </submittedName>
</protein>
<dbReference type="OrthoDB" id="959017at2"/>